<comment type="caution">
    <text evidence="2">The sequence shown here is derived from an EMBL/GenBank/DDBJ whole genome shotgun (WGS) entry which is preliminary data.</text>
</comment>
<evidence type="ECO:0000313" key="2">
    <source>
        <dbReference type="EMBL" id="RUP49316.1"/>
    </source>
</evidence>
<sequence>MTKSSEPLKETKVKSYRRNIKAVEESEAETTDDEESEEDTTSGEDSEEIAAFRKGPNSRNYSPISKRHVYKDTQSDHELPSTISPPGRKTSLYGGDDAYTAEKKIENTEYNLSAMDKYGGCRSSLNFSVASELFVDFAESANPPNCPKLFATFKKKNNFSKKNKEKGRPQGCAIGPRSMPAAAPTLTRVVLSQRLRNECFSFQRRMKRG</sequence>
<gene>
    <name evidence="2" type="ORF">BC936DRAFT_142805</name>
</gene>
<feature type="region of interest" description="Disordered" evidence="1">
    <location>
        <begin position="1"/>
        <end position="95"/>
    </location>
</feature>
<keyword evidence="3" id="KW-1185">Reference proteome</keyword>
<dbReference type="Proteomes" id="UP000268093">
    <property type="component" value="Unassembled WGS sequence"/>
</dbReference>
<evidence type="ECO:0000256" key="1">
    <source>
        <dbReference type="SAM" id="MobiDB-lite"/>
    </source>
</evidence>
<dbReference type="AlphaFoldDB" id="A0A433DES7"/>
<protein>
    <submittedName>
        <fullName evidence="2">Uncharacterized protein</fullName>
    </submittedName>
</protein>
<feature type="compositionally biased region" description="Basic and acidic residues" evidence="1">
    <location>
        <begin position="1"/>
        <end position="13"/>
    </location>
</feature>
<feature type="region of interest" description="Disordered" evidence="1">
    <location>
        <begin position="160"/>
        <end position="179"/>
    </location>
</feature>
<reference evidence="2 3" key="1">
    <citation type="journal article" date="2018" name="New Phytol.">
        <title>Phylogenomics of Endogonaceae and evolution of mycorrhizas within Mucoromycota.</title>
        <authorList>
            <person name="Chang Y."/>
            <person name="Desiro A."/>
            <person name="Na H."/>
            <person name="Sandor L."/>
            <person name="Lipzen A."/>
            <person name="Clum A."/>
            <person name="Barry K."/>
            <person name="Grigoriev I.V."/>
            <person name="Martin F.M."/>
            <person name="Stajich J.E."/>
            <person name="Smith M.E."/>
            <person name="Bonito G."/>
            <person name="Spatafora J.W."/>
        </authorList>
    </citation>
    <scope>NUCLEOTIDE SEQUENCE [LARGE SCALE GENOMIC DNA]</scope>
    <source>
        <strain evidence="2 3">GMNB39</strain>
    </source>
</reference>
<evidence type="ECO:0000313" key="3">
    <source>
        <dbReference type="Proteomes" id="UP000268093"/>
    </source>
</evidence>
<organism evidence="2 3">
    <name type="scientific">Jimgerdemannia flammicorona</name>
    <dbReference type="NCBI Taxonomy" id="994334"/>
    <lineage>
        <taxon>Eukaryota</taxon>
        <taxon>Fungi</taxon>
        <taxon>Fungi incertae sedis</taxon>
        <taxon>Mucoromycota</taxon>
        <taxon>Mucoromycotina</taxon>
        <taxon>Endogonomycetes</taxon>
        <taxon>Endogonales</taxon>
        <taxon>Endogonaceae</taxon>
        <taxon>Jimgerdemannia</taxon>
    </lineage>
</organism>
<feature type="compositionally biased region" description="Acidic residues" evidence="1">
    <location>
        <begin position="25"/>
        <end position="48"/>
    </location>
</feature>
<proteinExistence type="predicted"/>
<name>A0A433DES7_9FUNG</name>
<accession>A0A433DES7</accession>
<dbReference type="EMBL" id="RBNI01002407">
    <property type="protein sequence ID" value="RUP49316.1"/>
    <property type="molecule type" value="Genomic_DNA"/>
</dbReference>
<feature type="compositionally biased region" description="Basic and acidic residues" evidence="1">
    <location>
        <begin position="70"/>
        <end position="79"/>
    </location>
</feature>